<evidence type="ECO:0000313" key="3">
    <source>
        <dbReference type="Proteomes" id="UP000643403"/>
    </source>
</evidence>
<name>A0ABQ3C386_9GAMM</name>
<proteinExistence type="predicted"/>
<comment type="caution">
    <text evidence="2">The sequence shown here is derived from an EMBL/GenBank/DDBJ whole genome shotgun (WGS) entry which is preliminary data.</text>
</comment>
<reference evidence="3" key="1">
    <citation type="journal article" date="2019" name="Int. J. Syst. Evol. Microbiol.">
        <title>The Global Catalogue of Microorganisms (GCM) 10K type strain sequencing project: providing services to taxonomists for standard genome sequencing and annotation.</title>
        <authorList>
            <consortium name="The Broad Institute Genomics Platform"/>
            <consortium name="The Broad Institute Genome Sequencing Center for Infectious Disease"/>
            <person name="Wu L."/>
            <person name="Ma J."/>
        </authorList>
    </citation>
    <scope>NUCLEOTIDE SEQUENCE [LARGE SCALE GENOMIC DNA]</scope>
    <source>
        <strain evidence="3">KCTC 22558</strain>
    </source>
</reference>
<keyword evidence="3" id="KW-1185">Reference proteome</keyword>
<dbReference type="RefSeq" id="WP_189449575.1">
    <property type="nucleotide sequence ID" value="NZ_BMXY01000002.1"/>
</dbReference>
<gene>
    <name evidence="2" type="ORF">GCM10008101_20650</name>
</gene>
<dbReference type="Proteomes" id="UP000643403">
    <property type="component" value="Unassembled WGS sequence"/>
</dbReference>
<accession>A0ABQ3C386</accession>
<protein>
    <submittedName>
        <fullName evidence="2">Uncharacterized protein</fullName>
    </submittedName>
</protein>
<feature type="compositionally biased region" description="Low complexity" evidence="1">
    <location>
        <begin position="45"/>
        <end position="55"/>
    </location>
</feature>
<dbReference type="EMBL" id="BMXY01000002">
    <property type="protein sequence ID" value="GGZ66349.1"/>
    <property type="molecule type" value="Genomic_DNA"/>
</dbReference>
<sequence>MKRTPVIAAALAIVAVAGIGWNRYAASGGDAVTPARAPAASGIATRNDAARAAQPAPVPPPDTPVRDVVAQLRPFAERGSPAAACRIVLEMSRCEEVAVAMRLASSLEPKKPTPQMLDAISRSLDEVEAGAHACEGVPRIDEATLYRYQTVVASHGGIAQERWLVGMPVLDPNDFLSNLDAWRDYRVRALRYVDRAIARRDRADLPLLLQLHSPNRFRSRYGIAVVNDVPMFLALYDAAELNDASLVPRLRLAARELREELSPAERERYLALKARIAVKWNDNGDDGSYAGGITPSGGPYSGPCKGL</sequence>
<evidence type="ECO:0000313" key="2">
    <source>
        <dbReference type="EMBL" id="GGZ66349.1"/>
    </source>
</evidence>
<evidence type="ECO:0000256" key="1">
    <source>
        <dbReference type="SAM" id="MobiDB-lite"/>
    </source>
</evidence>
<feature type="region of interest" description="Disordered" evidence="1">
    <location>
        <begin position="45"/>
        <end position="64"/>
    </location>
</feature>
<organism evidence="2 3">
    <name type="scientific">Cognatilysobacter xinjiangensis</name>
    <dbReference type="NCBI Taxonomy" id="546892"/>
    <lineage>
        <taxon>Bacteria</taxon>
        <taxon>Pseudomonadati</taxon>
        <taxon>Pseudomonadota</taxon>
        <taxon>Gammaproteobacteria</taxon>
        <taxon>Lysobacterales</taxon>
        <taxon>Lysobacteraceae</taxon>
        <taxon>Cognatilysobacter</taxon>
    </lineage>
</organism>